<protein>
    <recommendedName>
        <fullName evidence="5">Conjugal transfer protein TrbC</fullName>
    </recommendedName>
</protein>
<dbReference type="RefSeq" id="WP_076179055.1">
    <property type="nucleotide sequence ID" value="NZ_MKQP01000017.1"/>
</dbReference>
<name>A0A1R0XBY3_9BACL</name>
<accession>A0A1R0XBY3</accession>
<evidence type="ECO:0000256" key="1">
    <source>
        <dbReference type="SAM" id="Phobius"/>
    </source>
</evidence>
<gene>
    <name evidence="3" type="ORF">BJP51_15895</name>
</gene>
<evidence type="ECO:0000313" key="4">
    <source>
        <dbReference type="Proteomes" id="UP000187465"/>
    </source>
</evidence>
<dbReference type="AlphaFoldDB" id="A0A1R0XBY3"/>
<keyword evidence="2" id="KW-0732">Signal</keyword>
<reference evidence="3 4" key="1">
    <citation type="submission" date="2016-10" db="EMBL/GenBank/DDBJ databases">
        <title>Paenibacillus species isolates.</title>
        <authorList>
            <person name="Beno S.M."/>
        </authorList>
    </citation>
    <scope>NUCLEOTIDE SEQUENCE [LARGE SCALE GENOMIC DNA]</scope>
    <source>
        <strain evidence="3 4">FSL H7-0604</strain>
    </source>
</reference>
<feature type="signal peptide" evidence="2">
    <location>
        <begin position="1"/>
        <end position="31"/>
    </location>
</feature>
<comment type="caution">
    <text evidence="3">The sequence shown here is derived from an EMBL/GenBank/DDBJ whole genome shotgun (WGS) entry which is preliminary data.</text>
</comment>
<feature type="chain" id="PRO_5012593446" description="Conjugal transfer protein TrbC" evidence="2">
    <location>
        <begin position="32"/>
        <end position="103"/>
    </location>
</feature>
<dbReference type="Proteomes" id="UP000187465">
    <property type="component" value="Unassembled WGS sequence"/>
</dbReference>
<feature type="transmembrane region" description="Helical" evidence="1">
    <location>
        <begin position="71"/>
        <end position="87"/>
    </location>
</feature>
<evidence type="ECO:0008006" key="5">
    <source>
        <dbReference type="Google" id="ProtNLM"/>
    </source>
</evidence>
<sequence>MLQKNKASHRIAFRVSLLLVVSMFAAMPAFAATDPGVNIGNWLTKNVGAVIPGILLCVGAYFMFVRDWMKMLSFFAMTLVLAMIMNWESMKTLGGKFFTMFFG</sequence>
<keyword evidence="1" id="KW-0472">Membrane</keyword>
<evidence type="ECO:0000256" key="2">
    <source>
        <dbReference type="SAM" id="SignalP"/>
    </source>
</evidence>
<evidence type="ECO:0000313" key="3">
    <source>
        <dbReference type="EMBL" id="OMD32581.1"/>
    </source>
</evidence>
<feature type="transmembrane region" description="Helical" evidence="1">
    <location>
        <begin position="47"/>
        <end position="64"/>
    </location>
</feature>
<proteinExistence type="predicted"/>
<keyword evidence="1" id="KW-0812">Transmembrane</keyword>
<organism evidence="3 4">
    <name type="scientific">Paenibacillus odorifer</name>
    <dbReference type="NCBI Taxonomy" id="189426"/>
    <lineage>
        <taxon>Bacteria</taxon>
        <taxon>Bacillati</taxon>
        <taxon>Bacillota</taxon>
        <taxon>Bacilli</taxon>
        <taxon>Bacillales</taxon>
        <taxon>Paenibacillaceae</taxon>
        <taxon>Paenibacillus</taxon>
    </lineage>
</organism>
<keyword evidence="1" id="KW-1133">Transmembrane helix</keyword>
<dbReference type="EMBL" id="MKQP01000017">
    <property type="protein sequence ID" value="OMD32581.1"/>
    <property type="molecule type" value="Genomic_DNA"/>
</dbReference>